<comment type="caution">
    <text evidence="1">The sequence shown here is derived from an EMBL/GenBank/DDBJ whole genome shotgun (WGS) entry which is preliminary data.</text>
</comment>
<dbReference type="GO" id="GO:0016740">
    <property type="term" value="F:transferase activity"/>
    <property type="evidence" value="ECO:0007669"/>
    <property type="project" value="UniProtKB-KW"/>
</dbReference>
<dbReference type="Proteomes" id="UP000284794">
    <property type="component" value="Unassembled WGS sequence"/>
</dbReference>
<accession>A0A414D3X3</accession>
<organism evidence="1 2">
    <name type="scientific">Lachnospira eligens</name>
    <dbReference type="NCBI Taxonomy" id="39485"/>
    <lineage>
        <taxon>Bacteria</taxon>
        <taxon>Bacillati</taxon>
        <taxon>Bacillota</taxon>
        <taxon>Clostridia</taxon>
        <taxon>Lachnospirales</taxon>
        <taxon>Lachnospiraceae</taxon>
        <taxon>Lachnospira</taxon>
    </lineage>
</organism>
<evidence type="ECO:0000313" key="2">
    <source>
        <dbReference type="Proteomes" id="UP000284794"/>
    </source>
</evidence>
<dbReference type="EMBL" id="QSIS01000049">
    <property type="protein sequence ID" value="RHD03385.1"/>
    <property type="molecule type" value="Genomic_DNA"/>
</dbReference>
<keyword evidence="1" id="KW-0808">Transferase</keyword>
<gene>
    <name evidence="1" type="ORF">DW811_14720</name>
</gene>
<sequence length="26" mass="3292">KYISTENIFYEVVGNRQFRMYEYVIE</sequence>
<feature type="non-terminal residue" evidence="1">
    <location>
        <position position="1"/>
    </location>
</feature>
<reference evidence="1 2" key="1">
    <citation type="submission" date="2018-08" db="EMBL/GenBank/DDBJ databases">
        <title>A genome reference for cultivated species of the human gut microbiota.</title>
        <authorList>
            <person name="Zou Y."/>
            <person name="Xue W."/>
            <person name="Luo G."/>
        </authorList>
    </citation>
    <scope>NUCLEOTIDE SEQUENCE [LARGE SCALE GENOMIC DNA]</scope>
    <source>
        <strain evidence="1 2">AM32-2AC</strain>
    </source>
</reference>
<name>A0A414D3X3_9FIRM</name>
<evidence type="ECO:0000313" key="1">
    <source>
        <dbReference type="EMBL" id="RHD03385.1"/>
    </source>
</evidence>
<proteinExistence type="predicted"/>
<dbReference type="AlphaFoldDB" id="A0A414D3X3"/>
<protein>
    <submittedName>
        <fullName evidence="1">GNAT family N-acetyltransferase</fullName>
    </submittedName>
</protein>